<dbReference type="GO" id="GO:0004821">
    <property type="term" value="F:histidine-tRNA ligase activity"/>
    <property type="evidence" value="ECO:0007669"/>
    <property type="project" value="TreeGrafter"/>
</dbReference>
<dbReference type="InterPro" id="IPR045864">
    <property type="entry name" value="aa-tRNA-synth_II/BPL/LPL"/>
</dbReference>
<feature type="binding site" evidence="2">
    <location>
        <position position="107"/>
    </location>
    <ligand>
        <name>L-histidine</name>
        <dbReference type="ChEBI" id="CHEBI:57595"/>
    </ligand>
</feature>
<keyword evidence="1" id="KW-0028">Amino-acid biosynthesis</keyword>
<feature type="domain" description="Class II Histidinyl-tRNA synthetase (HisRS)-like catalytic core" evidence="3">
    <location>
        <begin position="5"/>
        <end position="172"/>
    </location>
</feature>
<dbReference type="GO" id="GO:0016757">
    <property type="term" value="F:glycosyltransferase activity"/>
    <property type="evidence" value="ECO:0007669"/>
    <property type="project" value="UniProtKB-KW"/>
</dbReference>
<keyword evidence="4" id="KW-0808">Transferase</keyword>
<dbReference type="AlphaFoldDB" id="A0A1W2EIR0"/>
<evidence type="ECO:0000256" key="1">
    <source>
        <dbReference type="ARBA" id="ARBA00023102"/>
    </source>
</evidence>
<dbReference type="STRING" id="937218.SAMN06297251_12633"/>
<evidence type="ECO:0000313" key="4">
    <source>
        <dbReference type="EMBL" id="SMD09600.1"/>
    </source>
</evidence>
<dbReference type="SUPFAM" id="SSF55681">
    <property type="entry name" value="Class II aaRS and biotin synthetases"/>
    <property type="match status" value="1"/>
</dbReference>
<dbReference type="OrthoDB" id="9797914at2"/>
<name>A0A1W2EIR0_9HYPH</name>
<dbReference type="GO" id="GO:0006427">
    <property type="term" value="P:histidyl-tRNA aminoacylation"/>
    <property type="evidence" value="ECO:0007669"/>
    <property type="project" value="TreeGrafter"/>
</dbReference>
<evidence type="ECO:0000313" key="5">
    <source>
        <dbReference type="Proteomes" id="UP000192656"/>
    </source>
</evidence>
<dbReference type="GO" id="GO:0005737">
    <property type="term" value="C:cytoplasm"/>
    <property type="evidence" value="ECO:0007669"/>
    <property type="project" value="InterPro"/>
</dbReference>
<dbReference type="NCBIfam" id="NF008951">
    <property type="entry name" value="PRK12295.1-4"/>
    <property type="match status" value="1"/>
</dbReference>
<feature type="binding site" evidence="2">
    <location>
        <begin position="62"/>
        <end position="64"/>
    </location>
    <ligand>
        <name>L-histidine</name>
        <dbReference type="ChEBI" id="CHEBI:57595"/>
    </ligand>
</feature>
<dbReference type="GO" id="GO:0000105">
    <property type="term" value="P:L-histidine biosynthetic process"/>
    <property type="evidence" value="ECO:0007669"/>
    <property type="project" value="UniProtKB-KW"/>
</dbReference>
<evidence type="ECO:0000256" key="2">
    <source>
        <dbReference type="PIRSR" id="PIRSR001549-1"/>
    </source>
</evidence>
<keyword evidence="1" id="KW-0368">Histidine biosynthesis</keyword>
<dbReference type="EMBL" id="FWXR01000026">
    <property type="protein sequence ID" value="SMD09600.1"/>
    <property type="molecule type" value="Genomic_DNA"/>
</dbReference>
<protein>
    <submittedName>
        <fullName evidence="4">ATP phosphoribosyltransferase regulatory subunit</fullName>
    </submittedName>
</protein>
<gene>
    <name evidence="4" type="ORF">SAMN06297251_12633</name>
</gene>
<dbReference type="Pfam" id="PF13393">
    <property type="entry name" value="tRNA-synt_His"/>
    <property type="match status" value="2"/>
</dbReference>
<keyword evidence="5" id="KW-1185">Reference proteome</keyword>
<evidence type="ECO:0000259" key="3">
    <source>
        <dbReference type="Pfam" id="PF13393"/>
    </source>
</evidence>
<keyword evidence="4" id="KW-0328">Glycosyltransferase</keyword>
<dbReference type="InterPro" id="IPR004516">
    <property type="entry name" value="HisRS/HisZ"/>
</dbReference>
<feature type="binding site" evidence="2">
    <location>
        <position position="103"/>
    </location>
    <ligand>
        <name>L-histidine</name>
        <dbReference type="ChEBI" id="CHEBI:57595"/>
    </ligand>
</feature>
<proteinExistence type="predicted"/>
<dbReference type="PIRSF" id="PIRSF001549">
    <property type="entry name" value="His-tRNA_synth"/>
    <property type="match status" value="1"/>
</dbReference>
<dbReference type="RefSeq" id="WP_084412300.1">
    <property type="nucleotide sequence ID" value="NZ_FWXR01000026.1"/>
</dbReference>
<feature type="binding site" evidence="2">
    <location>
        <begin position="321"/>
        <end position="322"/>
    </location>
    <ligand>
        <name>L-histidine</name>
        <dbReference type="ChEBI" id="CHEBI:57595"/>
    </ligand>
</feature>
<dbReference type="Gene3D" id="3.30.930.10">
    <property type="entry name" value="Bira Bifunctional Protein, Domain 2"/>
    <property type="match status" value="1"/>
</dbReference>
<dbReference type="InterPro" id="IPR041715">
    <property type="entry name" value="HisRS-like_core"/>
</dbReference>
<dbReference type="Proteomes" id="UP000192656">
    <property type="component" value="Unassembled WGS sequence"/>
</dbReference>
<organism evidence="4 5">
    <name type="scientific">Fulvimarina manganoxydans</name>
    <dbReference type="NCBI Taxonomy" id="937218"/>
    <lineage>
        <taxon>Bacteria</taxon>
        <taxon>Pseudomonadati</taxon>
        <taxon>Pseudomonadota</taxon>
        <taxon>Alphaproteobacteria</taxon>
        <taxon>Hyphomicrobiales</taxon>
        <taxon>Aurantimonadaceae</taxon>
        <taxon>Fulvimarina</taxon>
    </lineage>
</organism>
<feature type="binding site" evidence="2">
    <location>
        <position position="317"/>
    </location>
    <ligand>
        <name>L-histidine</name>
        <dbReference type="ChEBI" id="CHEBI:57595"/>
    </ligand>
</feature>
<dbReference type="PANTHER" id="PTHR43707">
    <property type="entry name" value="HISTIDYL-TRNA SYNTHETASE"/>
    <property type="match status" value="1"/>
</dbReference>
<reference evidence="4 5" key="1">
    <citation type="submission" date="2017-04" db="EMBL/GenBank/DDBJ databases">
        <authorList>
            <person name="Afonso C.L."/>
            <person name="Miller P.J."/>
            <person name="Scott M.A."/>
            <person name="Spackman E."/>
            <person name="Goraichik I."/>
            <person name="Dimitrov K.M."/>
            <person name="Suarez D.L."/>
            <person name="Swayne D.E."/>
        </authorList>
    </citation>
    <scope>NUCLEOTIDE SEQUENCE [LARGE SCALE GENOMIC DNA]</scope>
    <source>
        <strain evidence="4 5">CGMCC 1.10972</strain>
    </source>
</reference>
<sequence>MSAATDADQALADLFALRGAVPMETPILQPAEPYLDTAGEALRRRIFLTTGEGGENLCLRPDFTIPVCLDHIVSGADLPRRYSYRGLVFRRPRDIDGPNEIEQAGIEDLGETNLAMADARALADALASLETAGLPLERLSVVLGDQGLFEAFLRALGLPDGWQRRLIRTFGEDRLLDEALTALSGGRGAAIDTVPAPLVELARAREEGALTRAIRDLMEEGGLPPHSGRAPLEVAQRLIEKVAIAEARLPDSSLSLLKRFLSIDCALSDAPEIVRALAAEAGLELGRALTFFEARNLALRAADVPLDALRYRAAFGRPLDYYTGLVFEALLKDGGEPLVGGGRYDRLLRLLGAAQPIPAVGFTLWLGRMREATSARTESSDAGEAA</sequence>
<dbReference type="PANTHER" id="PTHR43707:SF1">
    <property type="entry name" value="HISTIDINE--TRNA LIGASE, MITOCHONDRIAL-RELATED"/>
    <property type="match status" value="1"/>
</dbReference>
<feature type="binding site" evidence="2">
    <location>
        <position position="90"/>
    </location>
    <ligand>
        <name>L-histidine</name>
        <dbReference type="ChEBI" id="CHEBI:57595"/>
    </ligand>
</feature>
<feature type="domain" description="Class II Histidinyl-tRNA synthetase (HisRS)-like catalytic core" evidence="3">
    <location>
        <begin position="303"/>
        <end position="366"/>
    </location>
</feature>
<accession>A0A1W2EIR0</accession>